<evidence type="ECO:0000313" key="1">
    <source>
        <dbReference type="EMBL" id="QDV55758.1"/>
    </source>
</evidence>
<name>A0A518IRP1_9BACT</name>
<dbReference type="AlphaFoldDB" id="A0A518IRP1"/>
<dbReference type="SUPFAM" id="SSF49478">
    <property type="entry name" value="Cna protein B-type domain"/>
    <property type="match status" value="1"/>
</dbReference>
<keyword evidence="2" id="KW-1185">Reference proteome</keyword>
<organism evidence="1 2">
    <name type="scientific">Rosistilla oblonga</name>
    <dbReference type="NCBI Taxonomy" id="2527990"/>
    <lineage>
        <taxon>Bacteria</taxon>
        <taxon>Pseudomonadati</taxon>
        <taxon>Planctomycetota</taxon>
        <taxon>Planctomycetia</taxon>
        <taxon>Pirellulales</taxon>
        <taxon>Pirellulaceae</taxon>
        <taxon>Rosistilla</taxon>
    </lineage>
</organism>
<proteinExistence type="predicted"/>
<gene>
    <name evidence="1" type="ORF">Mal33_17370</name>
</gene>
<evidence type="ECO:0008006" key="3">
    <source>
        <dbReference type="Google" id="ProtNLM"/>
    </source>
</evidence>
<dbReference type="EMBL" id="CP036318">
    <property type="protein sequence ID" value="QDV55758.1"/>
    <property type="molecule type" value="Genomic_DNA"/>
</dbReference>
<protein>
    <recommendedName>
        <fullName evidence="3">Carboxypeptidase regulatory-like domain-containing protein</fullName>
    </recommendedName>
</protein>
<dbReference type="Proteomes" id="UP000316770">
    <property type="component" value="Chromosome"/>
</dbReference>
<reference evidence="1 2" key="1">
    <citation type="submission" date="2019-02" db="EMBL/GenBank/DDBJ databases">
        <title>Deep-cultivation of Planctomycetes and their phenomic and genomic characterization uncovers novel biology.</title>
        <authorList>
            <person name="Wiegand S."/>
            <person name="Jogler M."/>
            <person name="Boedeker C."/>
            <person name="Pinto D."/>
            <person name="Vollmers J."/>
            <person name="Rivas-Marin E."/>
            <person name="Kohn T."/>
            <person name="Peeters S.H."/>
            <person name="Heuer A."/>
            <person name="Rast P."/>
            <person name="Oberbeckmann S."/>
            <person name="Bunk B."/>
            <person name="Jeske O."/>
            <person name="Meyerdierks A."/>
            <person name="Storesund J.E."/>
            <person name="Kallscheuer N."/>
            <person name="Luecker S."/>
            <person name="Lage O.M."/>
            <person name="Pohl T."/>
            <person name="Merkel B.J."/>
            <person name="Hornburger P."/>
            <person name="Mueller R.-W."/>
            <person name="Bruemmer F."/>
            <person name="Labrenz M."/>
            <person name="Spormann A.M."/>
            <person name="Op den Camp H."/>
            <person name="Overmann J."/>
            <person name="Amann R."/>
            <person name="Jetten M.S.M."/>
            <person name="Mascher T."/>
            <person name="Medema M.H."/>
            <person name="Devos D.P."/>
            <person name="Kaster A.-K."/>
            <person name="Ovreas L."/>
            <person name="Rohde M."/>
            <person name="Galperin M.Y."/>
            <person name="Jogler C."/>
        </authorList>
    </citation>
    <scope>NUCLEOTIDE SEQUENCE [LARGE SCALE GENOMIC DNA]</scope>
    <source>
        <strain evidence="1 2">Mal33</strain>
    </source>
</reference>
<dbReference type="RefSeq" id="WP_145283661.1">
    <property type="nucleotide sequence ID" value="NZ_CP036318.1"/>
</dbReference>
<accession>A0A518IRP1</accession>
<dbReference type="Gene3D" id="2.60.40.10">
    <property type="entry name" value="Immunoglobulins"/>
    <property type="match status" value="1"/>
</dbReference>
<evidence type="ECO:0000313" key="2">
    <source>
        <dbReference type="Proteomes" id="UP000316770"/>
    </source>
</evidence>
<sequence length="160" mass="16218">MTNSNVFAFIAMGVITLAGCSRGNGFPPPVPVSGSVSYQGKPVDGASITFLAGDGGGRSASGTTDSQGAFQLTTFSTSDGALPGDYTVTIAKMESKIGGDMDASNPGADYNQMMAAAGSSNLAKLQKAILPEKYADATKSGLKRSVVDGQANEFAFELGD</sequence>
<dbReference type="InterPro" id="IPR013783">
    <property type="entry name" value="Ig-like_fold"/>
</dbReference>